<name>A0A699HD52_TANCI</name>
<protein>
    <submittedName>
        <fullName evidence="1">Uncharacterized protein</fullName>
    </submittedName>
</protein>
<dbReference type="AlphaFoldDB" id="A0A699HD52"/>
<gene>
    <name evidence="1" type="ORF">Tci_379539</name>
</gene>
<reference evidence="1" key="1">
    <citation type="journal article" date="2019" name="Sci. Rep.">
        <title>Draft genome of Tanacetum cinerariifolium, the natural source of mosquito coil.</title>
        <authorList>
            <person name="Yamashiro T."/>
            <person name="Shiraishi A."/>
            <person name="Satake H."/>
            <person name="Nakayama K."/>
        </authorList>
    </citation>
    <scope>NUCLEOTIDE SEQUENCE</scope>
</reference>
<comment type="caution">
    <text evidence="1">The sequence shown here is derived from an EMBL/GenBank/DDBJ whole genome shotgun (WGS) entry which is preliminary data.</text>
</comment>
<evidence type="ECO:0000313" key="1">
    <source>
        <dbReference type="EMBL" id="GEY07565.1"/>
    </source>
</evidence>
<proteinExistence type="predicted"/>
<accession>A0A699HD52</accession>
<organism evidence="1">
    <name type="scientific">Tanacetum cinerariifolium</name>
    <name type="common">Dalmatian daisy</name>
    <name type="synonym">Chrysanthemum cinerariifolium</name>
    <dbReference type="NCBI Taxonomy" id="118510"/>
    <lineage>
        <taxon>Eukaryota</taxon>
        <taxon>Viridiplantae</taxon>
        <taxon>Streptophyta</taxon>
        <taxon>Embryophyta</taxon>
        <taxon>Tracheophyta</taxon>
        <taxon>Spermatophyta</taxon>
        <taxon>Magnoliopsida</taxon>
        <taxon>eudicotyledons</taxon>
        <taxon>Gunneridae</taxon>
        <taxon>Pentapetalae</taxon>
        <taxon>asterids</taxon>
        <taxon>campanulids</taxon>
        <taxon>Asterales</taxon>
        <taxon>Asteraceae</taxon>
        <taxon>Asteroideae</taxon>
        <taxon>Anthemideae</taxon>
        <taxon>Anthemidinae</taxon>
        <taxon>Tanacetum</taxon>
    </lineage>
</organism>
<dbReference type="EMBL" id="BKCJ010150024">
    <property type="protein sequence ID" value="GEY07565.1"/>
    <property type="molecule type" value="Genomic_DNA"/>
</dbReference>
<sequence>MASLPLFTIIYASMAKKSQATIHDGSSSLSISAAESNSIRNKIVAYNDSPKTLVRVRIVMVWICFTAKNSGYFDVHPTI</sequence>